<keyword evidence="3" id="KW-1185">Reference proteome</keyword>
<proteinExistence type="predicted"/>
<keyword evidence="1" id="KW-1133">Transmembrane helix</keyword>
<organism evidence="2 3">
    <name type="scientific">Brochothrix thermosphacta</name>
    <name type="common">Microbacterium thermosphactum</name>
    <dbReference type="NCBI Taxonomy" id="2756"/>
    <lineage>
        <taxon>Bacteria</taxon>
        <taxon>Bacillati</taxon>
        <taxon>Bacillota</taxon>
        <taxon>Bacilli</taxon>
        <taxon>Bacillales</taxon>
        <taxon>Listeriaceae</taxon>
        <taxon>Brochothrix</taxon>
    </lineage>
</organism>
<feature type="transmembrane region" description="Helical" evidence="1">
    <location>
        <begin position="367"/>
        <end position="388"/>
    </location>
</feature>
<dbReference type="AlphaFoldDB" id="A0A1D2L4Y5"/>
<feature type="transmembrane region" description="Helical" evidence="1">
    <location>
        <begin position="191"/>
        <end position="210"/>
    </location>
</feature>
<dbReference type="RefSeq" id="WP_069126154.1">
    <property type="nucleotide sequence ID" value="NZ_CP023483.1"/>
</dbReference>
<keyword evidence="1" id="KW-0812">Transmembrane</keyword>
<feature type="transmembrane region" description="Helical" evidence="1">
    <location>
        <begin position="125"/>
        <end position="146"/>
    </location>
</feature>
<gene>
    <name evidence="2" type="ORF">CNY62_05150</name>
</gene>
<protein>
    <recommendedName>
        <fullName evidence="4">Cell division protein</fullName>
    </recommendedName>
</protein>
<dbReference type="Proteomes" id="UP000243591">
    <property type="component" value="Chromosome"/>
</dbReference>
<feature type="transmembrane region" description="Helical" evidence="1">
    <location>
        <begin position="536"/>
        <end position="557"/>
    </location>
</feature>
<dbReference type="OrthoDB" id="2328595at2"/>
<feature type="transmembrane region" description="Helical" evidence="1">
    <location>
        <begin position="222"/>
        <end position="240"/>
    </location>
</feature>
<evidence type="ECO:0008006" key="4">
    <source>
        <dbReference type="Google" id="ProtNLM"/>
    </source>
</evidence>
<dbReference type="EMBL" id="CP023483">
    <property type="protein sequence ID" value="ATF25831.1"/>
    <property type="molecule type" value="Genomic_DNA"/>
</dbReference>
<dbReference type="KEGG" id="bths:CNY62_05150"/>
<feature type="transmembrane region" description="Helical" evidence="1">
    <location>
        <begin position="339"/>
        <end position="355"/>
    </location>
</feature>
<feature type="transmembrane region" description="Helical" evidence="1">
    <location>
        <begin position="96"/>
        <end position="118"/>
    </location>
</feature>
<keyword evidence="1" id="KW-0472">Membrane</keyword>
<feature type="transmembrane region" description="Helical" evidence="1">
    <location>
        <begin position="6"/>
        <end position="28"/>
    </location>
</feature>
<sequence length="564" mass="65016">MKKFKWSKLTPILIIIIVAFIFIIPHLISRGMIIGSDAIFHFNRFYDTAMQIKTGNFQYFISMFGFQESGRIVNAFYGPLFAYLQGLLVLASGSWFYYQVLSNFILYLLSGFSMYALLRTNKVKIKISVAAAIIYMTTFAVQYWTIRQGFTSWGASILPLCLIPLRDMITKQRIHPIQLAVLMALMFQTHVFTSLILGLIYLPFVISGWLASKEKSLMVKQLAMAIGLFFILTCNIWVSYLNLYKENNILAPFVNNNMSLNTINNHSSYWLINPMILVVILLIQLIITIRYWRDFSKLNKVVISTAAFFLILSTSVIPWETLMKAHVPLIELIQFPFRFFVPCTVLLLFSFALILNSGRIHKTRLRWYVSIAVILSIIQAVLAINATVDMWHYKNPKEFNQSYYTIISKKDNDEIKRSFFAKDKALSLQYWQKSTPDYLPINDKLTGNTYKNYAELIIDKNHQVTKTVADGKLWLEWQGKESKEVALPIVKYRATELTLNGEKLVDKEIRKTGLGTPIVQQKSGKNRLSVAYHSTVLFKIALSVTIASWLAVIVYSFRRKKKLD</sequence>
<accession>A0A1D2L4Y5</accession>
<evidence type="ECO:0000256" key="1">
    <source>
        <dbReference type="SAM" id="Phobius"/>
    </source>
</evidence>
<evidence type="ECO:0000313" key="3">
    <source>
        <dbReference type="Proteomes" id="UP000243591"/>
    </source>
</evidence>
<dbReference type="STRING" id="2756.BFR44_06710"/>
<feature type="transmembrane region" description="Helical" evidence="1">
    <location>
        <begin position="301"/>
        <end position="319"/>
    </location>
</feature>
<name>A0A1D2L4Y5_BROTH</name>
<evidence type="ECO:0000313" key="2">
    <source>
        <dbReference type="EMBL" id="ATF25831.1"/>
    </source>
</evidence>
<reference evidence="2 3" key="1">
    <citation type="submission" date="2017-09" db="EMBL/GenBank/DDBJ databases">
        <title>Complete Genome Sequences of Two Strains of the Meat Spoilage Bacterium Brochothrix thermosphacta Isolated from Ground Chicken.</title>
        <authorList>
            <person name="Paoli G.C."/>
            <person name="Wijey C."/>
            <person name="Chen C.-Y."/>
            <person name="Nguyen L."/>
            <person name="Yan X."/>
            <person name="Irwin P.L."/>
        </authorList>
    </citation>
    <scope>NUCLEOTIDE SEQUENCE [LARGE SCALE GENOMIC DNA]</scope>
    <source>
        <strain evidence="2 3">BI</strain>
    </source>
</reference>
<feature type="transmembrane region" description="Helical" evidence="1">
    <location>
        <begin position="268"/>
        <end position="289"/>
    </location>
</feature>